<evidence type="ECO:0000256" key="2">
    <source>
        <dbReference type="ARBA" id="ARBA00022801"/>
    </source>
</evidence>
<feature type="domain" description="Amidohydrolase-related" evidence="3">
    <location>
        <begin position="55"/>
        <end position="436"/>
    </location>
</feature>
<evidence type="ECO:0000313" key="4">
    <source>
        <dbReference type="EMBL" id="MBB4002062.1"/>
    </source>
</evidence>
<dbReference type="GO" id="GO:0090614">
    <property type="term" value="F:5'-methylthioadenosine deaminase activity"/>
    <property type="evidence" value="ECO:0007669"/>
    <property type="project" value="UniProtKB-EC"/>
</dbReference>
<dbReference type="SUPFAM" id="SSF51338">
    <property type="entry name" value="Composite domain of metallo-dependent hydrolases"/>
    <property type="match status" value="1"/>
</dbReference>
<dbReference type="GO" id="GO:0050270">
    <property type="term" value="F:S-adenosylhomocysteine deaminase activity"/>
    <property type="evidence" value="ECO:0007669"/>
    <property type="project" value="UniProtKB-EC"/>
</dbReference>
<keyword evidence="2 4" id="KW-0378">Hydrolase</keyword>
<dbReference type="RefSeq" id="WP_183206558.1">
    <property type="nucleotide sequence ID" value="NZ_JAAAMM010000001.1"/>
</dbReference>
<sequence length="500" mass="54383">MTTFIRGATLLAMGGGTGAEPFTGDLLIEGDRIAAIGPSLPVPEGATIIEGAGKLVMPGLVNAHLHSNEALFKGRYDNMPLEVWMLYAYPIRAAKALPPRLVYLRSMLVAMESLRTGVTCITDDLYESPRSELELMGAAIDAYDDVGIRATVSAHVVNRNFLDTIPFTRDYVPAHLQEEIDAIQPVTTPDYLAFVREAHARFHGRSGRIRTMLAPSAPQRCTPELMLAANELAKEWNAPFHTHIVETKVQSVTGPEFYGKSLVAYMDDLGLLNPWTTIAHSIWVSDSDIERMGRAGVSVCHNAISNQKLGAGSAPVRKLLTAGVNVGLGSDGICSNDTPRIFDVMKAAALMHKVNNPDWSRWLNASEVLHAATLGGARTALLQEETGSLEVGKKADLLILDAETASFTPLNDIRNHLVYCENGSSIEKVFVNGEMVVENGRLTRVDEKALLAELRALMPEFLEYTKGVEAANGELEPAFTKVVQRCNAMDVGMTRWASDA</sequence>
<comment type="similarity">
    <text evidence="1">Belongs to the metallo-dependent hydrolases superfamily. ATZ/TRZ family.</text>
</comment>
<dbReference type="InterPro" id="IPR006680">
    <property type="entry name" value="Amidohydro-rel"/>
</dbReference>
<dbReference type="InterPro" id="IPR050287">
    <property type="entry name" value="MTA/SAH_deaminase"/>
</dbReference>
<name>A0A7W6HBI8_9HYPH</name>
<dbReference type="AlphaFoldDB" id="A0A7W6HBI8"/>
<dbReference type="Gene3D" id="2.30.40.10">
    <property type="entry name" value="Urease, subunit C, domain 1"/>
    <property type="match status" value="1"/>
</dbReference>
<dbReference type="EC" id="3.5.4.31" evidence="4"/>
<dbReference type="InterPro" id="IPR032466">
    <property type="entry name" value="Metal_Hydrolase"/>
</dbReference>
<reference evidence="4 5" key="1">
    <citation type="submission" date="2020-08" db="EMBL/GenBank/DDBJ databases">
        <title>Genomic Encyclopedia of Type Strains, Phase IV (KMG-IV): sequencing the most valuable type-strain genomes for metagenomic binning, comparative biology and taxonomic classification.</title>
        <authorList>
            <person name="Goeker M."/>
        </authorList>
    </citation>
    <scope>NUCLEOTIDE SEQUENCE [LARGE SCALE GENOMIC DNA]</scope>
    <source>
        <strain evidence="4 5">DSM 103570</strain>
    </source>
</reference>
<dbReference type="EMBL" id="JACIEM010000001">
    <property type="protein sequence ID" value="MBB4002062.1"/>
    <property type="molecule type" value="Genomic_DNA"/>
</dbReference>
<dbReference type="Proteomes" id="UP000588647">
    <property type="component" value="Unassembled WGS sequence"/>
</dbReference>
<comment type="caution">
    <text evidence="4">The sequence shown here is derived from an EMBL/GenBank/DDBJ whole genome shotgun (WGS) entry which is preliminary data.</text>
</comment>
<dbReference type="SUPFAM" id="SSF51556">
    <property type="entry name" value="Metallo-dependent hydrolases"/>
    <property type="match status" value="1"/>
</dbReference>
<gene>
    <name evidence="4" type="ORF">GGR03_001109</name>
</gene>
<evidence type="ECO:0000259" key="3">
    <source>
        <dbReference type="Pfam" id="PF01979"/>
    </source>
</evidence>
<proteinExistence type="inferred from homology"/>
<dbReference type="PANTHER" id="PTHR43794:SF11">
    <property type="entry name" value="AMIDOHYDROLASE-RELATED DOMAIN-CONTAINING PROTEIN"/>
    <property type="match status" value="1"/>
</dbReference>
<evidence type="ECO:0000313" key="5">
    <source>
        <dbReference type="Proteomes" id="UP000588647"/>
    </source>
</evidence>
<dbReference type="EC" id="3.5.4.28" evidence="4"/>
<dbReference type="PANTHER" id="PTHR43794">
    <property type="entry name" value="AMINOHYDROLASE SSNA-RELATED"/>
    <property type="match status" value="1"/>
</dbReference>
<organism evidence="4 5">
    <name type="scientific">Aurantimonas endophytica</name>
    <dbReference type="NCBI Taxonomy" id="1522175"/>
    <lineage>
        <taxon>Bacteria</taxon>
        <taxon>Pseudomonadati</taxon>
        <taxon>Pseudomonadota</taxon>
        <taxon>Alphaproteobacteria</taxon>
        <taxon>Hyphomicrobiales</taxon>
        <taxon>Aurantimonadaceae</taxon>
        <taxon>Aurantimonas</taxon>
    </lineage>
</organism>
<dbReference type="Gene3D" id="3.20.20.140">
    <property type="entry name" value="Metal-dependent hydrolases"/>
    <property type="match status" value="1"/>
</dbReference>
<evidence type="ECO:0000256" key="1">
    <source>
        <dbReference type="ARBA" id="ARBA00006745"/>
    </source>
</evidence>
<dbReference type="CDD" id="cd01298">
    <property type="entry name" value="ATZ_TRZ_like"/>
    <property type="match status" value="1"/>
</dbReference>
<dbReference type="InterPro" id="IPR011059">
    <property type="entry name" value="Metal-dep_hydrolase_composite"/>
</dbReference>
<accession>A0A7W6HBI8</accession>
<keyword evidence="5" id="KW-1185">Reference proteome</keyword>
<protein>
    <submittedName>
        <fullName evidence="4">5-methylthioadenosine/S-adenosylhomocysteine deaminase</fullName>
        <ecNumber evidence="4">3.5.4.28</ecNumber>
        <ecNumber evidence="4">3.5.4.31</ecNumber>
    </submittedName>
</protein>
<dbReference type="Pfam" id="PF01979">
    <property type="entry name" value="Amidohydro_1"/>
    <property type="match status" value="1"/>
</dbReference>